<evidence type="ECO:0000313" key="1">
    <source>
        <dbReference type="EMBL" id="MBD2703937.1"/>
    </source>
</evidence>
<keyword evidence="2" id="KW-1185">Reference proteome</keyword>
<reference evidence="1" key="1">
    <citation type="submission" date="2020-09" db="EMBL/GenBank/DDBJ databases">
        <authorList>
            <person name="Kim M.K."/>
        </authorList>
    </citation>
    <scope>NUCLEOTIDE SEQUENCE</scope>
    <source>
        <strain evidence="1">BT702</strain>
    </source>
</reference>
<gene>
    <name evidence="1" type="ORF">IC229_25050</name>
</gene>
<sequence>MTHFSDSFLMSVPARRLWGSLWLLLTTFSDDYSARRPSQYSIWLMRGIRMPLGLGLTPVVKAQNFVWANQMGGTSPNRGYSMAVDDTSTV</sequence>
<protein>
    <submittedName>
        <fullName evidence="1">Uncharacterized protein</fullName>
    </submittedName>
</protein>
<comment type="caution">
    <text evidence="1">The sequence shown here is derived from an EMBL/GenBank/DDBJ whole genome shotgun (WGS) entry which is preliminary data.</text>
</comment>
<evidence type="ECO:0000313" key="2">
    <source>
        <dbReference type="Proteomes" id="UP000598820"/>
    </source>
</evidence>
<name>A0A926Y3C9_9BACT</name>
<organism evidence="1 2">
    <name type="scientific">Spirosoma profusum</name>
    <dbReference type="NCBI Taxonomy" id="2771354"/>
    <lineage>
        <taxon>Bacteria</taxon>
        <taxon>Pseudomonadati</taxon>
        <taxon>Bacteroidota</taxon>
        <taxon>Cytophagia</taxon>
        <taxon>Cytophagales</taxon>
        <taxon>Cytophagaceae</taxon>
        <taxon>Spirosoma</taxon>
    </lineage>
</organism>
<dbReference type="Proteomes" id="UP000598820">
    <property type="component" value="Unassembled WGS sequence"/>
</dbReference>
<dbReference type="EMBL" id="JACWZY010000026">
    <property type="protein sequence ID" value="MBD2703937.1"/>
    <property type="molecule type" value="Genomic_DNA"/>
</dbReference>
<dbReference type="AlphaFoldDB" id="A0A926Y3C9"/>
<accession>A0A926Y3C9</accession>
<proteinExistence type="predicted"/>